<sequence>MAKNNQSAKHPYDGEELWKKWFNPSTLHESPSSGTGVYLPWLEHALRTMPAKLDDKKTREKLEEIVKDLSTFTRESTSAP</sequence>
<evidence type="ECO:0000313" key="2">
    <source>
        <dbReference type="Proteomes" id="UP001307889"/>
    </source>
</evidence>
<evidence type="ECO:0000313" key="1">
    <source>
        <dbReference type="EMBL" id="BES90841.1"/>
    </source>
</evidence>
<reference evidence="1 2" key="1">
    <citation type="submission" date="2023-09" db="EMBL/GenBank/DDBJ databases">
        <title>Nesidiocoris tenuis whole genome shotgun sequence.</title>
        <authorList>
            <person name="Shibata T."/>
            <person name="Shimoda M."/>
            <person name="Kobayashi T."/>
            <person name="Uehara T."/>
        </authorList>
    </citation>
    <scope>NUCLEOTIDE SEQUENCE [LARGE SCALE GENOMIC DNA]</scope>
    <source>
        <strain evidence="1 2">Japan</strain>
    </source>
</reference>
<proteinExistence type="predicted"/>
<keyword evidence="2" id="KW-1185">Reference proteome</keyword>
<name>A0ABN7AIY5_9HEMI</name>
<organism evidence="1 2">
    <name type="scientific">Nesidiocoris tenuis</name>
    <dbReference type="NCBI Taxonomy" id="355587"/>
    <lineage>
        <taxon>Eukaryota</taxon>
        <taxon>Metazoa</taxon>
        <taxon>Ecdysozoa</taxon>
        <taxon>Arthropoda</taxon>
        <taxon>Hexapoda</taxon>
        <taxon>Insecta</taxon>
        <taxon>Pterygota</taxon>
        <taxon>Neoptera</taxon>
        <taxon>Paraneoptera</taxon>
        <taxon>Hemiptera</taxon>
        <taxon>Heteroptera</taxon>
        <taxon>Panheteroptera</taxon>
        <taxon>Cimicomorpha</taxon>
        <taxon>Miridae</taxon>
        <taxon>Dicyphina</taxon>
        <taxon>Nesidiocoris</taxon>
    </lineage>
</organism>
<dbReference type="Proteomes" id="UP001307889">
    <property type="component" value="Chromosome 2"/>
</dbReference>
<protein>
    <submittedName>
        <fullName evidence="1">Uncharacterized protein</fullName>
    </submittedName>
</protein>
<dbReference type="EMBL" id="AP028910">
    <property type="protein sequence ID" value="BES90841.1"/>
    <property type="molecule type" value="Genomic_DNA"/>
</dbReference>
<gene>
    <name evidence="1" type="ORF">NTJ_03649</name>
</gene>
<accession>A0ABN7AIY5</accession>